<accession>A0A4E0RZ36</accession>
<dbReference type="GO" id="GO:0035556">
    <property type="term" value="P:intracellular signal transduction"/>
    <property type="evidence" value="ECO:0007669"/>
    <property type="project" value="TreeGrafter"/>
</dbReference>
<reference evidence="7" key="1">
    <citation type="submission" date="2019-03" db="EMBL/GenBank/DDBJ databases">
        <title>Improved annotation for the trematode Fasciola hepatica.</title>
        <authorList>
            <person name="Choi Y.-J."/>
            <person name="Martin J."/>
            <person name="Mitreva M."/>
        </authorList>
    </citation>
    <scope>NUCLEOTIDE SEQUENCE [LARGE SCALE GENOMIC DNA]</scope>
</reference>
<keyword evidence="3 4" id="KW-0727">SH2 domain</keyword>
<comment type="similarity">
    <text evidence="1">Belongs to the SH2B adapter family.</text>
</comment>
<dbReference type="PANTHER" id="PTHR10872:SF2">
    <property type="entry name" value="LNK, ISOFORM D"/>
    <property type="match status" value="1"/>
</dbReference>
<organism evidence="7 8">
    <name type="scientific">Fasciola hepatica</name>
    <name type="common">Liver fluke</name>
    <dbReference type="NCBI Taxonomy" id="6192"/>
    <lineage>
        <taxon>Eukaryota</taxon>
        <taxon>Metazoa</taxon>
        <taxon>Spiralia</taxon>
        <taxon>Lophotrochozoa</taxon>
        <taxon>Platyhelminthes</taxon>
        <taxon>Trematoda</taxon>
        <taxon>Digenea</taxon>
        <taxon>Plagiorchiida</taxon>
        <taxon>Echinostomata</taxon>
        <taxon>Echinostomatoidea</taxon>
        <taxon>Fasciolidae</taxon>
        <taxon>Fasciola</taxon>
    </lineage>
</organism>
<feature type="region of interest" description="Disordered" evidence="5">
    <location>
        <begin position="422"/>
        <end position="478"/>
    </location>
</feature>
<dbReference type="SUPFAM" id="SSF50729">
    <property type="entry name" value="PH domain-like"/>
    <property type="match status" value="1"/>
</dbReference>
<feature type="region of interest" description="Disordered" evidence="5">
    <location>
        <begin position="132"/>
        <end position="174"/>
    </location>
</feature>
<feature type="region of interest" description="Disordered" evidence="5">
    <location>
        <begin position="81"/>
        <end position="105"/>
    </location>
</feature>
<dbReference type="SMART" id="SM00252">
    <property type="entry name" value="SH2"/>
    <property type="match status" value="1"/>
</dbReference>
<proteinExistence type="inferred from homology"/>
<evidence type="ECO:0000256" key="1">
    <source>
        <dbReference type="ARBA" id="ARBA00010220"/>
    </source>
</evidence>
<dbReference type="InterPro" id="IPR036860">
    <property type="entry name" value="SH2_dom_sf"/>
</dbReference>
<evidence type="ECO:0000313" key="8">
    <source>
        <dbReference type="Proteomes" id="UP000230066"/>
    </source>
</evidence>
<dbReference type="PANTHER" id="PTHR10872">
    <property type="entry name" value="SH2B ADAPTER PROTEIN"/>
    <property type="match status" value="1"/>
</dbReference>
<dbReference type="GO" id="GO:0005886">
    <property type="term" value="C:plasma membrane"/>
    <property type="evidence" value="ECO:0007669"/>
    <property type="project" value="TreeGrafter"/>
</dbReference>
<dbReference type="PROSITE" id="PS50001">
    <property type="entry name" value="SH2"/>
    <property type="match status" value="1"/>
</dbReference>
<feature type="domain" description="SH2" evidence="6">
    <location>
        <begin position="675"/>
        <end position="812"/>
    </location>
</feature>
<evidence type="ECO:0000256" key="3">
    <source>
        <dbReference type="ARBA" id="ARBA00022999"/>
    </source>
</evidence>
<dbReference type="Gene3D" id="3.30.505.10">
    <property type="entry name" value="SH2 domain"/>
    <property type="match status" value="1"/>
</dbReference>
<dbReference type="SUPFAM" id="SSF55550">
    <property type="entry name" value="SH2 domain"/>
    <property type="match status" value="1"/>
</dbReference>
<dbReference type="PRINTS" id="PR00401">
    <property type="entry name" value="SH2DOMAIN"/>
</dbReference>
<sequence>MMPNRESWLEFCNTTSARLSIEALQLFKGYLNENRCNDQPGCGREFLDVIFTGMRQKFENSLSACYFANFKYGSRDSIVKGKSKPKLLPSAPNKEPSPFKDDHGSLESLSLSDQFSLPAYANASAVVAAAKAAKRQSQSGTTRSKSDVRDSRSKETRTSRDRDNKIGPRSKSSARANVKVCLHNECNLIDTLSTPSTPNFGESKPSWRLRSLWLRRSLTILWRRRQSSSIQTAFPSVSNEHESLDKFCSEECCLRINPRAPGTTTELPVEVVREGIVNEWFGSFGATTHRPITLCMNNIQDKTSPEGDARDPRWVPSRICLYNTSAGLLLEAFVPPSSVEPRYGIFCSLIVDLRPIEPNELTNPMDHVLLVKTELGDPKFFQAPSANDQNLWISAIRRGLPPLRFKPCLSSTRCHCQLATTAGNNAPTQRDDPASKTSVGTVHSDPASSRFEPSADTVEKSLSSNVHHSGPGIKSAAISIPPHHSAVVATDIPASGRIMTADTCTTATALPLSPAASRPRKLPGNVSLDFRDRWASPLQHNHVDHGSSNPRPKTNQPDSSSANSTPTGPGSKSFASVVVCPTPSRPVATTLSFNRPPSLSTNSNFSLVPTSNDVACTPSRIVMGNRTVPSGISPTATNTVTVLSDNATSVAGLSSVSAFNPTEDLIGQRLFAYPWYHGTLSRIRAATFVLGQVSTDDPNSFTDRSELTSLSNAGSHVPVGSAFSSPLDQSSDVQSSSSVTDGVFLVRQSETKQGEFVLTFSCHGKAKHLRMTLTPDGHCRVQHLPFDSIVEMLEHFRQEPIPLEQTGTTGPPDVSLQPESRTATSTPPAPVTLSAYVVNTQLTGSQTRLVLCRGSIRANVNTVGRAAAAAVATVAGGRAVQNQYIIM</sequence>
<feature type="compositionally biased region" description="Basic and acidic residues" evidence="5">
    <location>
        <begin position="144"/>
        <end position="166"/>
    </location>
</feature>
<dbReference type="AlphaFoldDB" id="A0A4E0RZ36"/>
<evidence type="ECO:0000256" key="5">
    <source>
        <dbReference type="SAM" id="MobiDB-lite"/>
    </source>
</evidence>
<feature type="region of interest" description="Disordered" evidence="5">
    <location>
        <begin position="802"/>
        <end position="828"/>
    </location>
</feature>
<feature type="compositionally biased region" description="Polar residues" evidence="5">
    <location>
        <begin position="546"/>
        <end position="574"/>
    </location>
</feature>
<evidence type="ECO:0000259" key="6">
    <source>
        <dbReference type="PROSITE" id="PS50001"/>
    </source>
</evidence>
<dbReference type="GO" id="GO:0005068">
    <property type="term" value="F:transmembrane receptor protein tyrosine kinase adaptor activity"/>
    <property type="evidence" value="ECO:0007669"/>
    <property type="project" value="TreeGrafter"/>
</dbReference>
<evidence type="ECO:0000313" key="7">
    <source>
        <dbReference type="EMBL" id="THD22160.1"/>
    </source>
</evidence>
<dbReference type="InterPro" id="IPR000980">
    <property type="entry name" value="SH2"/>
</dbReference>
<evidence type="ECO:0000256" key="4">
    <source>
        <dbReference type="PROSITE-ProRule" id="PRU00191"/>
    </source>
</evidence>
<dbReference type="InterPro" id="IPR011993">
    <property type="entry name" value="PH-like_dom_sf"/>
</dbReference>
<keyword evidence="2" id="KW-0597">Phosphoprotein</keyword>
<evidence type="ECO:0000256" key="2">
    <source>
        <dbReference type="ARBA" id="ARBA00022553"/>
    </source>
</evidence>
<dbReference type="EMBL" id="JXXN02002956">
    <property type="protein sequence ID" value="THD22160.1"/>
    <property type="molecule type" value="Genomic_DNA"/>
</dbReference>
<comment type="caution">
    <text evidence="7">The sequence shown here is derived from an EMBL/GenBank/DDBJ whole genome shotgun (WGS) entry which is preliminary data.</text>
</comment>
<gene>
    <name evidence="7" type="ORF">D915_007224</name>
</gene>
<dbReference type="InterPro" id="IPR030523">
    <property type="entry name" value="SH2B"/>
</dbReference>
<dbReference type="Pfam" id="PF00017">
    <property type="entry name" value="SH2"/>
    <property type="match status" value="1"/>
</dbReference>
<protein>
    <submittedName>
        <fullName evidence="7">SH2B adapter protein 1</fullName>
    </submittedName>
</protein>
<feature type="compositionally biased region" description="Polar residues" evidence="5">
    <location>
        <begin position="817"/>
        <end position="826"/>
    </location>
</feature>
<dbReference type="Gene3D" id="2.30.29.30">
    <property type="entry name" value="Pleckstrin-homology domain (PH domain)/Phosphotyrosine-binding domain (PTB)"/>
    <property type="match status" value="1"/>
</dbReference>
<feature type="region of interest" description="Disordered" evidence="5">
    <location>
        <begin position="539"/>
        <end position="577"/>
    </location>
</feature>
<keyword evidence="8" id="KW-1185">Reference proteome</keyword>
<dbReference type="Proteomes" id="UP000230066">
    <property type="component" value="Unassembled WGS sequence"/>
</dbReference>
<name>A0A4E0RZ36_FASHE</name>